<evidence type="ECO:0000259" key="2">
    <source>
        <dbReference type="SMART" id="SM00939"/>
    </source>
</evidence>
<dbReference type="InterPro" id="IPR000383">
    <property type="entry name" value="Xaa-Pro-like_dom"/>
</dbReference>
<evidence type="ECO:0000256" key="1">
    <source>
        <dbReference type="ARBA" id="ARBA00022801"/>
    </source>
</evidence>
<dbReference type="Gene3D" id="2.60.120.260">
    <property type="entry name" value="Galactose-binding domain-like"/>
    <property type="match status" value="1"/>
</dbReference>
<proteinExistence type="predicted"/>
<dbReference type="Pfam" id="PF08530">
    <property type="entry name" value="PepX_C"/>
    <property type="match status" value="1"/>
</dbReference>
<dbReference type="AlphaFoldDB" id="A0A6J7EYH5"/>
<dbReference type="InterPro" id="IPR005674">
    <property type="entry name" value="CocE/Ser_esterase"/>
</dbReference>
<dbReference type="SMART" id="SM00939">
    <property type="entry name" value="PepX_C"/>
    <property type="match status" value="1"/>
</dbReference>
<dbReference type="GO" id="GO:0008239">
    <property type="term" value="F:dipeptidyl-peptidase activity"/>
    <property type="evidence" value="ECO:0007669"/>
    <property type="project" value="InterPro"/>
</dbReference>
<dbReference type="InterPro" id="IPR029058">
    <property type="entry name" value="AB_hydrolase_fold"/>
</dbReference>
<dbReference type="Gene3D" id="3.40.50.1820">
    <property type="entry name" value="alpha/beta hydrolase"/>
    <property type="match status" value="1"/>
</dbReference>
<feature type="domain" description="Xaa-Pro dipeptidyl-peptidase C-terminal" evidence="2">
    <location>
        <begin position="477"/>
        <end position="719"/>
    </location>
</feature>
<accession>A0A6J7EYH5</accession>
<dbReference type="EMBL" id="CAFBLP010000088">
    <property type="protein sequence ID" value="CAB4888286.1"/>
    <property type="molecule type" value="Genomic_DNA"/>
</dbReference>
<dbReference type="InterPro" id="IPR013736">
    <property type="entry name" value="Xaa-Pro_dipept_C"/>
</dbReference>
<sequence length="756" mass="79314">MRRSTSVVAASVALALLAASCSSGSGGDASGSTAATTTAAATTTTVALPLATFVVQPGMNQLAVLDATPGDELEVVGADGTVAGAGEADAQGSFLLRLMKAGTYTVRTTGASAMASAPAEVFDESKVPPASFYTDQKLPAGGFGYLTTRDGTTLSVNVMLPGPADKGPYPTVVEYSGYDPSNPGNTTFGLLFNALGYAYAGVNMRGSGCSGGSYQFFERPQIVDGYDAIEAVAAQPWVMDHQVAMGGISYPGISQLFVASTNPPSLEAIAPLSVLDDSYRATGYPGGILNTGFAAPFLQERFDAAKMYGQGWTKERADGGDTVCAANQKLRLQNPDAVALARQNEFYDPPVADPYAPATFVNKITVPVFLAGAWQDEQTGAHFPDMIKNFTGTKHLFVDLANGLHTESLSPTTLARMAEFYSLYVAKKTPTLAGLGAILPILVPSIYHTVAPAAPADRFAGKTYEQSLAAFEAEPAVRVLFEEGASDQTVPSGPLPRWIESFPSWPIPTAKSTTWYLGNKGLLAADKQTTGTADSYKADPTALPKAFYPGGRSSNVWGADVVYDWRSMPSGTGVAYATPPLKQDTVVVGTGSVDLWIQSSAADTDLEVTITEVRPDGTETYIQTGWLRASHRALDTAASTDVLPVQTHAKADAAPLPAGEFTPVRVEIFPFAYAFRAGSQIRITIDAPGNSRAVWEFETISKGETVTIAHDAAHPSAIVLPVIPGITVPGKFAPCGALRGQPCHNYVPADNETVPI</sequence>
<dbReference type="SUPFAM" id="SSF49785">
    <property type="entry name" value="Galactose-binding domain-like"/>
    <property type="match status" value="1"/>
</dbReference>
<organism evidence="3">
    <name type="scientific">freshwater metagenome</name>
    <dbReference type="NCBI Taxonomy" id="449393"/>
    <lineage>
        <taxon>unclassified sequences</taxon>
        <taxon>metagenomes</taxon>
        <taxon>ecological metagenomes</taxon>
    </lineage>
</organism>
<dbReference type="PROSITE" id="PS51257">
    <property type="entry name" value="PROKAR_LIPOPROTEIN"/>
    <property type="match status" value="1"/>
</dbReference>
<evidence type="ECO:0000313" key="3">
    <source>
        <dbReference type="EMBL" id="CAB4888286.1"/>
    </source>
</evidence>
<reference evidence="3" key="1">
    <citation type="submission" date="2020-05" db="EMBL/GenBank/DDBJ databases">
        <authorList>
            <person name="Chiriac C."/>
            <person name="Salcher M."/>
            <person name="Ghai R."/>
            <person name="Kavagutti S V."/>
        </authorList>
    </citation>
    <scope>NUCLEOTIDE SEQUENCE</scope>
</reference>
<dbReference type="InterPro" id="IPR008979">
    <property type="entry name" value="Galactose-bd-like_sf"/>
</dbReference>
<protein>
    <submittedName>
        <fullName evidence="3">Unannotated protein</fullName>
    </submittedName>
</protein>
<name>A0A6J7EYH5_9ZZZZ</name>
<dbReference type="NCBIfam" id="TIGR00976">
    <property type="entry name" value="CocE_NonD"/>
    <property type="match status" value="2"/>
</dbReference>
<dbReference type="SUPFAM" id="SSF53474">
    <property type="entry name" value="alpha/beta-Hydrolases"/>
    <property type="match status" value="1"/>
</dbReference>
<gene>
    <name evidence="3" type="ORF">UFOPK3376_02580</name>
</gene>
<keyword evidence="1" id="KW-0378">Hydrolase</keyword>
<dbReference type="Pfam" id="PF02129">
    <property type="entry name" value="Peptidase_S15"/>
    <property type="match status" value="1"/>
</dbReference>